<accession>A0A8T2PH23</accession>
<keyword evidence="3" id="KW-1185">Reference proteome</keyword>
<evidence type="ECO:0000313" key="3">
    <source>
        <dbReference type="Proteomes" id="UP000824540"/>
    </source>
</evidence>
<gene>
    <name evidence="2" type="ORF">JZ751_023086</name>
</gene>
<organism evidence="2 3">
    <name type="scientific">Albula glossodonta</name>
    <name type="common">roundjaw bonefish</name>
    <dbReference type="NCBI Taxonomy" id="121402"/>
    <lineage>
        <taxon>Eukaryota</taxon>
        <taxon>Metazoa</taxon>
        <taxon>Chordata</taxon>
        <taxon>Craniata</taxon>
        <taxon>Vertebrata</taxon>
        <taxon>Euteleostomi</taxon>
        <taxon>Actinopterygii</taxon>
        <taxon>Neopterygii</taxon>
        <taxon>Teleostei</taxon>
        <taxon>Albuliformes</taxon>
        <taxon>Albulidae</taxon>
        <taxon>Albula</taxon>
    </lineage>
</organism>
<evidence type="ECO:0000256" key="1">
    <source>
        <dbReference type="SAM" id="MobiDB-lite"/>
    </source>
</evidence>
<dbReference type="Proteomes" id="UP000824540">
    <property type="component" value="Unassembled WGS sequence"/>
</dbReference>
<dbReference type="AlphaFoldDB" id="A0A8T2PH23"/>
<protein>
    <submittedName>
        <fullName evidence="2">Uncharacterized protein</fullName>
    </submittedName>
</protein>
<dbReference type="EMBL" id="JAFBMS010000006">
    <property type="protein sequence ID" value="KAG9351835.1"/>
    <property type="molecule type" value="Genomic_DNA"/>
</dbReference>
<proteinExistence type="predicted"/>
<evidence type="ECO:0000313" key="2">
    <source>
        <dbReference type="EMBL" id="KAG9351835.1"/>
    </source>
</evidence>
<feature type="region of interest" description="Disordered" evidence="1">
    <location>
        <begin position="11"/>
        <end position="43"/>
    </location>
</feature>
<comment type="caution">
    <text evidence="2">The sequence shown here is derived from an EMBL/GenBank/DDBJ whole genome shotgun (WGS) entry which is preliminary data.</text>
</comment>
<sequence>MAPLWLLRSCEGDPENGAQPHGSKRLPHSPPFNETADRERKGEGGCECVGAVERGGRGDHRQRTFHRRRFQLKLKHWNEPIQSYSTSIMDKEIGWRESSIEREREREMHVGHSETMVRRISPLPTLTDEESCLKGHRYICIGSLFQLMGYCCSRLFQICVPQQKPHLINQESLQISEMAKDRRELAQSIEMGPFPLSLPPCVRFMPPLFHLSSSTEAEKA</sequence>
<reference evidence="2" key="1">
    <citation type="thesis" date="2021" institute="BYU ScholarsArchive" country="Provo, UT, USA">
        <title>Applications of and Algorithms for Genome Assembly and Genomic Analyses with an Emphasis on Marine Teleosts.</title>
        <authorList>
            <person name="Pickett B.D."/>
        </authorList>
    </citation>
    <scope>NUCLEOTIDE SEQUENCE</scope>
    <source>
        <strain evidence="2">HI-2016</strain>
    </source>
</reference>
<name>A0A8T2PH23_9TELE</name>